<dbReference type="Pfam" id="PF12697">
    <property type="entry name" value="Abhydrolase_6"/>
    <property type="match status" value="1"/>
</dbReference>
<dbReference type="PANTHER" id="PTHR37946">
    <property type="entry name" value="SLL1969 PROTEIN"/>
    <property type="match status" value="1"/>
</dbReference>
<organism evidence="3 4">
    <name type="scientific">Rhodoferax koreensis</name>
    <dbReference type="NCBI Taxonomy" id="1842727"/>
    <lineage>
        <taxon>Bacteria</taxon>
        <taxon>Pseudomonadati</taxon>
        <taxon>Pseudomonadota</taxon>
        <taxon>Betaproteobacteria</taxon>
        <taxon>Burkholderiales</taxon>
        <taxon>Comamonadaceae</taxon>
        <taxon>Rhodoferax</taxon>
    </lineage>
</organism>
<proteinExistence type="predicted"/>
<dbReference type="STRING" id="1842727.RD110_23335"/>
<dbReference type="Gene3D" id="3.40.50.1820">
    <property type="entry name" value="alpha/beta hydrolase"/>
    <property type="match status" value="1"/>
</dbReference>
<dbReference type="InterPro" id="IPR000073">
    <property type="entry name" value="AB_hydrolase_1"/>
</dbReference>
<dbReference type="OrthoDB" id="275181at2"/>
<gene>
    <name evidence="3" type="ORF">RD110_23335</name>
</gene>
<dbReference type="SUPFAM" id="SSF53474">
    <property type="entry name" value="alpha/beta-Hydrolases"/>
    <property type="match status" value="1"/>
</dbReference>
<dbReference type="AlphaFoldDB" id="A0A1P8K1F2"/>
<evidence type="ECO:0000313" key="3">
    <source>
        <dbReference type="EMBL" id="APW39771.1"/>
    </source>
</evidence>
<dbReference type="RefSeq" id="WP_076202409.1">
    <property type="nucleotide sequence ID" value="NZ_CP019236.1"/>
</dbReference>
<feature type="domain" description="AB hydrolase-1" evidence="2">
    <location>
        <begin position="110"/>
        <end position="240"/>
    </location>
</feature>
<accession>A0A1P8K1F2</accession>
<keyword evidence="1" id="KW-1133">Transmembrane helix</keyword>
<dbReference type="InterPro" id="IPR029058">
    <property type="entry name" value="AB_hydrolase_fold"/>
</dbReference>
<evidence type="ECO:0000259" key="2">
    <source>
        <dbReference type="Pfam" id="PF12697"/>
    </source>
</evidence>
<keyword evidence="1" id="KW-0472">Membrane</keyword>
<feature type="transmembrane region" description="Helical" evidence="1">
    <location>
        <begin position="7"/>
        <end position="25"/>
    </location>
</feature>
<protein>
    <submittedName>
        <fullName evidence="3">Permease</fullName>
    </submittedName>
</protein>
<evidence type="ECO:0000256" key="1">
    <source>
        <dbReference type="SAM" id="Phobius"/>
    </source>
</evidence>
<dbReference type="PANTHER" id="PTHR37946:SF1">
    <property type="entry name" value="SLL1969 PROTEIN"/>
    <property type="match status" value="1"/>
</dbReference>
<reference evidence="3 4" key="1">
    <citation type="submission" date="2017-01" db="EMBL/GenBank/DDBJ databases">
        <authorList>
            <person name="Mah S.A."/>
            <person name="Swanson W.J."/>
            <person name="Moy G.W."/>
            <person name="Vacquier V.D."/>
        </authorList>
    </citation>
    <scope>NUCLEOTIDE SEQUENCE [LARGE SCALE GENOMIC DNA]</scope>
    <source>
        <strain evidence="3 4">DCY110</strain>
    </source>
</reference>
<feature type="transmembrane region" description="Helical" evidence="1">
    <location>
        <begin position="31"/>
        <end position="55"/>
    </location>
</feature>
<keyword evidence="4" id="KW-1185">Reference proteome</keyword>
<evidence type="ECO:0000313" key="4">
    <source>
        <dbReference type="Proteomes" id="UP000186609"/>
    </source>
</evidence>
<dbReference type="Proteomes" id="UP000186609">
    <property type="component" value="Chromosome"/>
</dbReference>
<dbReference type="EMBL" id="CP019236">
    <property type="protein sequence ID" value="APW39771.1"/>
    <property type="molecule type" value="Genomic_DNA"/>
</dbReference>
<keyword evidence="1" id="KW-0812">Transmembrane</keyword>
<dbReference type="KEGG" id="rhy:RD110_23335"/>
<name>A0A1P8K1F2_9BURK</name>
<sequence length="294" mass="32167">MLARLQQLIVFGLLALAAGWLWLFLPAHPFVAWAGALLILLGYAVVLGIEFILLARGHGADVTPRASRGQLWRAWWGEVRAMPRVFFWRQPFWSNAVADFLPAQAKGRGVVLVHGLFCNRGFWTPWMHALRAQNRAFVAVNLEPAWGSLDAHAGVLEDAVRRVTAATGMAPTLIGHSMGGLVVRAWMASAQAPARVHRVISIASPHAGTWMARFSPTVHGRQMGLRSEWLGALQAREAAAGYARFVCWYSNADNMVFPPATGSLPGADNRFVIGTAHVALAFHPRVMQESLALL</sequence>